<dbReference type="GO" id="GO:0009279">
    <property type="term" value="C:cell outer membrane"/>
    <property type="evidence" value="ECO:0007669"/>
    <property type="project" value="UniProtKB-SubCell"/>
</dbReference>
<name>A0A1T5ABF1_9BACT</name>
<evidence type="ECO:0000256" key="5">
    <source>
        <dbReference type="ARBA" id="ARBA00023237"/>
    </source>
</evidence>
<evidence type="ECO:0000256" key="3">
    <source>
        <dbReference type="ARBA" id="ARBA00022729"/>
    </source>
</evidence>
<dbReference type="InterPro" id="IPR011990">
    <property type="entry name" value="TPR-like_helical_dom_sf"/>
</dbReference>
<dbReference type="InterPro" id="IPR012944">
    <property type="entry name" value="SusD_RagB_dom"/>
</dbReference>
<evidence type="ECO:0000259" key="7">
    <source>
        <dbReference type="Pfam" id="PF14322"/>
    </source>
</evidence>
<evidence type="ECO:0000256" key="4">
    <source>
        <dbReference type="ARBA" id="ARBA00023136"/>
    </source>
</evidence>
<dbReference type="Pfam" id="PF07980">
    <property type="entry name" value="SusD_RagB"/>
    <property type="match status" value="1"/>
</dbReference>
<sequence length="505" mass="56834">MKNRIKLGLFMGAVLFATSCSLDQDPISDFSEITVGGKDTTDTSVKFKTKEEMKTQYDGIYKAIQNAQEAWYADMLVLNETHSDNAYCGSSGAELTSLEQQTQDGTNKNIERDWNAFLGYINTANRVINNVDLVPDQSLTQAERKQWKAEAKIWRAWILFDMVRLWGDVPVVTEEAPDITAENVEEVYPLLYPSRKPVAEVYAQIISDLNAALEPGGAPVVNAGNKFLLTKSVANALLARVYAEKPVRDYAKVIQYAEAVQNDGFKLVPDFSDLFSVNDAKTDVNFRNTSESIFEVTYPVGSGNWVTWMFGIDHVDPNSTYNWAKWITPSRDLIQAYENEGDNVRMNQAIVWGQPSWSNHYPSDHYPFMYKTRSKYNSIIKIRLADILLLKAEAYVETGNLQAAAALVNTVRNRAKLADLPATTVSSKEKMADAVLNERRLELAFEGQRWFDLVRTGKVFSILNSLNTRDSGRLPMTPVTEETVLLPVPQTQIDKNPNLTQNKGY</sequence>
<dbReference type="EMBL" id="FUYQ01000003">
    <property type="protein sequence ID" value="SKB32087.1"/>
    <property type="molecule type" value="Genomic_DNA"/>
</dbReference>
<keyword evidence="5" id="KW-0998">Cell outer membrane</keyword>
<feature type="domain" description="SusD-like N-terminal" evidence="7">
    <location>
        <begin position="47"/>
        <end position="242"/>
    </location>
</feature>
<evidence type="ECO:0000256" key="1">
    <source>
        <dbReference type="ARBA" id="ARBA00004442"/>
    </source>
</evidence>
<evidence type="ECO:0000256" key="2">
    <source>
        <dbReference type="ARBA" id="ARBA00006275"/>
    </source>
</evidence>
<dbReference type="CDD" id="cd08977">
    <property type="entry name" value="SusD"/>
    <property type="match status" value="1"/>
</dbReference>
<evidence type="ECO:0000313" key="9">
    <source>
        <dbReference type="Proteomes" id="UP000190852"/>
    </source>
</evidence>
<accession>A0A1T5ABF1</accession>
<keyword evidence="4" id="KW-0472">Membrane</keyword>
<dbReference type="RefSeq" id="WP_079682282.1">
    <property type="nucleotide sequence ID" value="NZ_FUYQ01000003.1"/>
</dbReference>
<dbReference type="AlphaFoldDB" id="A0A1T5ABF1"/>
<dbReference type="PROSITE" id="PS51257">
    <property type="entry name" value="PROKAR_LIPOPROTEIN"/>
    <property type="match status" value="1"/>
</dbReference>
<comment type="subcellular location">
    <subcellularLocation>
        <location evidence="1">Cell outer membrane</location>
    </subcellularLocation>
</comment>
<reference evidence="9" key="1">
    <citation type="submission" date="2017-02" db="EMBL/GenBank/DDBJ databases">
        <authorList>
            <person name="Varghese N."/>
            <person name="Submissions S."/>
        </authorList>
    </citation>
    <scope>NUCLEOTIDE SEQUENCE [LARGE SCALE GENOMIC DNA]</scope>
    <source>
        <strain evidence="9">DSM 24967</strain>
    </source>
</reference>
<dbReference type="SUPFAM" id="SSF48452">
    <property type="entry name" value="TPR-like"/>
    <property type="match status" value="1"/>
</dbReference>
<dbReference type="Gene3D" id="1.25.40.390">
    <property type="match status" value="1"/>
</dbReference>
<comment type="similarity">
    <text evidence="2">Belongs to the SusD family.</text>
</comment>
<protein>
    <submittedName>
        <fullName evidence="8">Starch-binding associating with outer membrane</fullName>
    </submittedName>
</protein>
<gene>
    <name evidence="8" type="ORF">SAMN05660349_00555</name>
</gene>
<feature type="domain" description="RagB/SusD" evidence="6">
    <location>
        <begin position="370"/>
        <end position="505"/>
    </location>
</feature>
<proteinExistence type="inferred from homology"/>
<dbReference type="InterPro" id="IPR033985">
    <property type="entry name" value="SusD-like_N"/>
</dbReference>
<organism evidence="8 9">
    <name type="scientific">Parabacteroides chartae</name>
    <dbReference type="NCBI Taxonomy" id="1037355"/>
    <lineage>
        <taxon>Bacteria</taxon>
        <taxon>Pseudomonadati</taxon>
        <taxon>Bacteroidota</taxon>
        <taxon>Bacteroidia</taxon>
        <taxon>Bacteroidales</taxon>
        <taxon>Tannerellaceae</taxon>
        <taxon>Parabacteroides</taxon>
    </lineage>
</organism>
<dbReference type="Pfam" id="PF14322">
    <property type="entry name" value="SusD-like_3"/>
    <property type="match status" value="1"/>
</dbReference>
<evidence type="ECO:0000259" key="6">
    <source>
        <dbReference type="Pfam" id="PF07980"/>
    </source>
</evidence>
<keyword evidence="3" id="KW-0732">Signal</keyword>
<keyword evidence="9" id="KW-1185">Reference proteome</keyword>
<evidence type="ECO:0000313" key="8">
    <source>
        <dbReference type="EMBL" id="SKB32087.1"/>
    </source>
</evidence>
<dbReference type="Proteomes" id="UP000190852">
    <property type="component" value="Unassembled WGS sequence"/>
</dbReference>